<dbReference type="Gene3D" id="1.10.10.10">
    <property type="entry name" value="Winged helix-like DNA-binding domain superfamily/Winged helix DNA-binding domain"/>
    <property type="match status" value="1"/>
</dbReference>
<dbReference type="Pfam" id="PF05043">
    <property type="entry name" value="Mga"/>
    <property type="match status" value="1"/>
</dbReference>
<evidence type="ECO:0000256" key="3">
    <source>
        <dbReference type="ARBA" id="ARBA00023159"/>
    </source>
</evidence>
<evidence type="ECO:0000256" key="4">
    <source>
        <dbReference type="ARBA" id="ARBA00023163"/>
    </source>
</evidence>
<sequence>MELKSRQTYILRSLLDADREVTSAELLEKLGIAKRTFYYDVEKINDYLAQHGMGRLAISGARVRAEISDQAALDRQLRRNSSYFFSVTERRAMEILYISLNSETVTIGRLMDSFEVSKNTALADIKMIREELEAWSLSLRSAIKVGYQIEGEEATIRKLLWAQFRKLNNPEGTAAVKSFLQQSMVAITGNDIDFLELCRCLIKQYESDIQGDCFLDENGFESMMIQASWIRSRKGHEINMDSEEQFALMKTLSYRSVEFSAQKLGLLGMGISPKETYYITSLFLGIQTTDFATQEEENSYILGLAEQLIYNFERIACITFPNRERLHGQLSHHIRPMYYRLKYGIMDKNPLTRDIQRMYPAVYDFTRRAIKEIDTKVLSEISEDELAYLCIYFASNLNEKFVSQGDAAATEEVLIIGAGNMATSTLVKEQLQDLFGLSFRYSVITVDRVRKWELDDYALVVSLVPLSRQLSCRRLVETGPIITEGNQRKIMEVLKENRTVARHNKLIQDILCLVEKNTTGQVQAERLYFDLFRYFDRRDGGGGLPQTTETFAEKLRRENVVSLPAGTDWAQAVLRGAQSLQGERLADKMGNLLHSRRVQMYRFRDEVVLVHCPMQGEVGAKVDVRILVSREGVLCRDGRRASVILCLATADRYTHWNTLQEVYQYFSTPGHVDGVKQFYALN</sequence>
<gene>
    <name evidence="6" type="ORF">H8S62_14010</name>
</gene>
<dbReference type="Pfam" id="PF00874">
    <property type="entry name" value="PRD"/>
    <property type="match status" value="1"/>
</dbReference>
<comment type="caution">
    <text evidence="6">The sequence shown here is derived from an EMBL/GenBank/DDBJ whole genome shotgun (WGS) entry which is preliminary data.</text>
</comment>
<protein>
    <submittedName>
        <fullName evidence="6">BglG family transcription antiterminator</fullName>
    </submittedName>
</protein>
<dbReference type="Proteomes" id="UP000607645">
    <property type="component" value="Unassembled WGS sequence"/>
</dbReference>
<dbReference type="EMBL" id="JACOPQ010000012">
    <property type="protein sequence ID" value="MBC5738123.1"/>
    <property type="molecule type" value="Genomic_DNA"/>
</dbReference>
<keyword evidence="1" id="KW-0677">Repeat</keyword>
<accession>A0A8J6MH42</accession>
<evidence type="ECO:0000313" key="7">
    <source>
        <dbReference type="Proteomes" id="UP000607645"/>
    </source>
</evidence>
<evidence type="ECO:0000256" key="2">
    <source>
        <dbReference type="ARBA" id="ARBA00023015"/>
    </source>
</evidence>
<name>A0A8J6MH42_9FIRM</name>
<reference evidence="6" key="1">
    <citation type="submission" date="2020-08" db="EMBL/GenBank/DDBJ databases">
        <title>Genome public.</title>
        <authorList>
            <person name="Liu C."/>
            <person name="Sun Q."/>
        </authorList>
    </citation>
    <scope>NUCLEOTIDE SEQUENCE</scope>
    <source>
        <strain evidence="6">NSJ-52</strain>
    </source>
</reference>
<dbReference type="InterPro" id="IPR036634">
    <property type="entry name" value="PRD_sf"/>
</dbReference>
<dbReference type="AlphaFoldDB" id="A0A8J6MH42"/>
<dbReference type="InterPro" id="IPR007737">
    <property type="entry name" value="Mga_HTH"/>
</dbReference>
<dbReference type="PANTHER" id="PTHR30185:SF18">
    <property type="entry name" value="TRANSCRIPTIONAL REGULATOR MTLR"/>
    <property type="match status" value="1"/>
</dbReference>
<dbReference type="PROSITE" id="PS51372">
    <property type="entry name" value="PRD_2"/>
    <property type="match status" value="1"/>
</dbReference>
<dbReference type="Gene3D" id="1.10.1790.10">
    <property type="entry name" value="PRD domain"/>
    <property type="match status" value="1"/>
</dbReference>
<organism evidence="6 7">
    <name type="scientific">Lawsonibacter faecis</name>
    <dbReference type="NCBI Taxonomy" id="2763052"/>
    <lineage>
        <taxon>Bacteria</taxon>
        <taxon>Bacillati</taxon>
        <taxon>Bacillota</taxon>
        <taxon>Clostridia</taxon>
        <taxon>Eubacteriales</taxon>
        <taxon>Oscillospiraceae</taxon>
        <taxon>Lawsonibacter</taxon>
    </lineage>
</organism>
<dbReference type="InterPro" id="IPR011608">
    <property type="entry name" value="PRD"/>
</dbReference>
<keyword evidence="7" id="KW-1185">Reference proteome</keyword>
<feature type="domain" description="PRD" evidence="5">
    <location>
        <begin position="296"/>
        <end position="403"/>
    </location>
</feature>
<keyword evidence="3" id="KW-0010">Activator</keyword>
<evidence type="ECO:0000313" key="6">
    <source>
        <dbReference type="EMBL" id="MBC5738123.1"/>
    </source>
</evidence>
<dbReference type="InterPro" id="IPR036388">
    <property type="entry name" value="WH-like_DNA-bd_sf"/>
</dbReference>
<evidence type="ECO:0000256" key="1">
    <source>
        <dbReference type="ARBA" id="ARBA00022737"/>
    </source>
</evidence>
<evidence type="ECO:0000259" key="5">
    <source>
        <dbReference type="PROSITE" id="PS51372"/>
    </source>
</evidence>
<dbReference type="InterPro" id="IPR050661">
    <property type="entry name" value="BglG_antiterminators"/>
</dbReference>
<proteinExistence type="predicted"/>
<dbReference type="SUPFAM" id="SSF63520">
    <property type="entry name" value="PTS-regulatory domain, PRD"/>
    <property type="match status" value="1"/>
</dbReference>
<dbReference type="RefSeq" id="WP_155148363.1">
    <property type="nucleotide sequence ID" value="NZ_JACOPQ010000012.1"/>
</dbReference>
<keyword evidence="4" id="KW-0804">Transcription</keyword>
<dbReference type="GO" id="GO:0006355">
    <property type="term" value="P:regulation of DNA-templated transcription"/>
    <property type="evidence" value="ECO:0007669"/>
    <property type="project" value="InterPro"/>
</dbReference>
<keyword evidence="2" id="KW-0805">Transcription regulation</keyword>
<dbReference type="PANTHER" id="PTHR30185">
    <property type="entry name" value="CRYPTIC BETA-GLUCOSIDE BGL OPERON ANTITERMINATOR"/>
    <property type="match status" value="1"/>
</dbReference>